<reference evidence="2 3" key="1">
    <citation type="submission" date="2024-03" db="EMBL/GenBank/DDBJ databases">
        <title>Human intestinal bacterial collection.</title>
        <authorList>
            <person name="Pauvert C."/>
            <person name="Hitch T.C.A."/>
            <person name="Clavel T."/>
        </authorList>
    </citation>
    <scope>NUCLEOTIDE SEQUENCE [LARGE SCALE GENOMIC DNA]</scope>
    <source>
        <strain evidence="2 3">CLA-JM-H16</strain>
    </source>
</reference>
<dbReference type="InterPro" id="IPR009839">
    <property type="entry name" value="SseB_N"/>
</dbReference>
<dbReference type="EMBL" id="JBBMEJ010000005">
    <property type="protein sequence ID" value="MEQ2370540.1"/>
    <property type="molecule type" value="Genomic_DNA"/>
</dbReference>
<gene>
    <name evidence="2" type="ORF">WMO28_06200</name>
</gene>
<dbReference type="RefSeq" id="WP_178645461.1">
    <property type="nucleotide sequence ID" value="NZ_JBBMEJ010000005.1"/>
</dbReference>
<protein>
    <submittedName>
        <fullName evidence="2">SseB family protein</fullName>
    </submittedName>
</protein>
<evidence type="ECO:0000313" key="3">
    <source>
        <dbReference type="Proteomes" id="UP001473063"/>
    </source>
</evidence>
<sequence length="257" mass="29558">MGISVEEAVKELRNRDEVFVAYSQATKLPYVTCDEETFNDQARIFATEEEIKEYGKKLLEDKVLLMGMKYEKKDFPRLYGTLYAIGVNSVIWTDGEEQIEVEIGRIASQRDMSKIEPSKRPLLNPSLELSGIYFMQELRRPVKQEEHNNLRELEEELVANLRKAEFLIAINAEQEEDGKLHIPYLKNKEDKILQPVFTDVMEFEKFGRGKNLRVAKVAMDKLPGLMIPQASAYVVNPLGFNLILNKEQVEKIAGVTK</sequence>
<dbReference type="Proteomes" id="UP001473063">
    <property type="component" value="Unassembled WGS sequence"/>
</dbReference>
<evidence type="ECO:0000259" key="1">
    <source>
        <dbReference type="Pfam" id="PF07179"/>
    </source>
</evidence>
<evidence type="ECO:0000313" key="2">
    <source>
        <dbReference type="EMBL" id="MEQ2370540.1"/>
    </source>
</evidence>
<keyword evidence="3" id="KW-1185">Reference proteome</keyword>
<name>A0ABV1BFK2_9FIRM</name>
<comment type="caution">
    <text evidence="2">The sequence shown here is derived from an EMBL/GenBank/DDBJ whole genome shotgun (WGS) entry which is preliminary data.</text>
</comment>
<organism evidence="2 3">
    <name type="scientific">Blautia aquisgranensis</name>
    <dbReference type="NCBI Taxonomy" id="3133153"/>
    <lineage>
        <taxon>Bacteria</taxon>
        <taxon>Bacillati</taxon>
        <taxon>Bacillota</taxon>
        <taxon>Clostridia</taxon>
        <taxon>Lachnospirales</taxon>
        <taxon>Lachnospiraceae</taxon>
        <taxon>Blautia</taxon>
    </lineage>
</organism>
<proteinExistence type="predicted"/>
<dbReference type="Pfam" id="PF07179">
    <property type="entry name" value="SseB"/>
    <property type="match status" value="1"/>
</dbReference>
<feature type="domain" description="SseB protein N-terminal" evidence="1">
    <location>
        <begin position="154"/>
        <end position="250"/>
    </location>
</feature>
<accession>A0ABV1BFK2</accession>